<gene>
    <name evidence="1" type="ORF">BU14_0637s0003</name>
</gene>
<accession>A0A1X6NQL6</accession>
<protein>
    <submittedName>
        <fullName evidence="1">Uncharacterized protein</fullName>
    </submittedName>
</protein>
<organism evidence="1 2">
    <name type="scientific">Porphyra umbilicalis</name>
    <name type="common">Purple laver</name>
    <name type="synonym">Red alga</name>
    <dbReference type="NCBI Taxonomy" id="2786"/>
    <lineage>
        <taxon>Eukaryota</taxon>
        <taxon>Rhodophyta</taxon>
        <taxon>Bangiophyceae</taxon>
        <taxon>Bangiales</taxon>
        <taxon>Bangiaceae</taxon>
        <taxon>Porphyra</taxon>
    </lineage>
</organism>
<reference evidence="1 2" key="1">
    <citation type="submission" date="2017-03" db="EMBL/GenBank/DDBJ databases">
        <title>WGS assembly of Porphyra umbilicalis.</title>
        <authorList>
            <person name="Brawley S.H."/>
            <person name="Blouin N.A."/>
            <person name="Ficko-Blean E."/>
            <person name="Wheeler G.L."/>
            <person name="Lohr M."/>
            <person name="Goodson H.V."/>
            <person name="Jenkins J.W."/>
            <person name="Blaby-Haas C.E."/>
            <person name="Helliwell K.E."/>
            <person name="Chan C."/>
            <person name="Marriage T."/>
            <person name="Bhattacharya D."/>
            <person name="Klein A.S."/>
            <person name="Badis Y."/>
            <person name="Brodie J."/>
            <person name="Cao Y."/>
            <person name="Collen J."/>
            <person name="Dittami S.M."/>
            <person name="Gachon C.M."/>
            <person name="Green B.R."/>
            <person name="Karpowicz S."/>
            <person name="Kim J.W."/>
            <person name="Kudahl U."/>
            <person name="Lin S."/>
            <person name="Michel G."/>
            <person name="Mittag M."/>
            <person name="Olson B.J."/>
            <person name="Pangilinan J."/>
            <person name="Peng Y."/>
            <person name="Qiu H."/>
            <person name="Shu S."/>
            <person name="Singer J.T."/>
            <person name="Smith A.G."/>
            <person name="Sprecher B.N."/>
            <person name="Wagner V."/>
            <person name="Wang W."/>
            <person name="Wang Z.-Y."/>
            <person name="Yan J."/>
            <person name="Yarish C."/>
            <person name="Zoeuner-Riek S."/>
            <person name="Zhuang Y."/>
            <person name="Zou Y."/>
            <person name="Lindquist E.A."/>
            <person name="Grimwood J."/>
            <person name="Barry K."/>
            <person name="Rokhsar D.S."/>
            <person name="Schmutz J."/>
            <person name="Stiller J.W."/>
            <person name="Grossman A.R."/>
            <person name="Prochnik S.E."/>
        </authorList>
    </citation>
    <scope>NUCLEOTIDE SEQUENCE [LARGE SCALE GENOMIC DNA]</scope>
    <source>
        <strain evidence="1">4086291</strain>
    </source>
</reference>
<keyword evidence="2" id="KW-1185">Reference proteome</keyword>
<dbReference type="Proteomes" id="UP000218209">
    <property type="component" value="Unassembled WGS sequence"/>
</dbReference>
<evidence type="ECO:0000313" key="2">
    <source>
        <dbReference type="Proteomes" id="UP000218209"/>
    </source>
</evidence>
<dbReference type="AlphaFoldDB" id="A0A1X6NQL6"/>
<proteinExistence type="predicted"/>
<dbReference type="EMBL" id="KV919191">
    <property type="protein sequence ID" value="OSX70911.1"/>
    <property type="molecule type" value="Genomic_DNA"/>
</dbReference>
<sequence>MDAGIIAAFKRGYRRRFLGRTVAALGDVVSRANDEVFPAGPPRAVAFVGGNAGVATRRGALAAVQGGAMEAGGGAAPVPASVVDAPASSWAAPASAEAIPAFTDAIIVAGPASAAAVSAWAAAAPTATETIIVADPAPAAVVPASADVIIVTAGPPLAAAYGGPSFVTPRVEYAQALGDQERARVVARPHGRPAGWGEGLVAGGAANLMDVAIMIKDAWEELSSNAIAHCWAKTDVLGAVRTVDLLRLHGEYRRTFRSVSDDVNVMLGLMQGTSLGSEALAGLEDVAQRAVVEE</sequence>
<name>A0A1X6NQL6_PORUM</name>
<evidence type="ECO:0000313" key="1">
    <source>
        <dbReference type="EMBL" id="OSX70911.1"/>
    </source>
</evidence>